<evidence type="ECO:0000256" key="1">
    <source>
        <dbReference type="ARBA" id="ARBA00009437"/>
    </source>
</evidence>
<keyword evidence="2" id="KW-0805">Transcription regulation</keyword>
<dbReference type="InterPro" id="IPR036388">
    <property type="entry name" value="WH-like_DNA-bd_sf"/>
</dbReference>
<reference evidence="6 7" key="1">
    <citation type="submission" date="2015-06" db="EMBL/GenBank/DDBJ databases">
        <title>Draft genome sequence of the purine-degrading Clostridium cylindrosporum HC-1 (DSM 605).</title>
        <authorList>
            <person name="Poehlein A."/>
            <person name="Schiel-Bengelsdorf B."/>
            <person name="Bengelsdorf F."/>
            <person name="Daniel R."/>
            <person name="Duerre P."/>
        </authorList>
    </citation>
    <scope>NUCLEOTIDE SEQUENCE [LARGE SCALE GENOMIC DNA]</scope>
    <source>
        <strain evidence="6 7">DSM 605</strain>
    </source>
</reference>
<evidence type="ECO:0000259" key="5">
    <source>
        <dbReference type="PROSITE" id="PS50931"/>
    </source>
</evidence>
<comment type="caution">
    <text evidence="6">The sequence shown here is derived from an EMBL/GenBank/DDBJ whole genome shotgun (WGS) entry which is preliminary data.</text>
</comment>
<dbReference type="InterPro" id="IPR005119">
    <property type="entry name" value="LysR_subst-bd"/>
</dbReference>
<dbReference type="Gene3D" id="3.40.190.10">
    <property type="entry name" value="Periplasmic binding protein-like II"/>
    <property type="match status" value="2"/>
</dbReference>
<dbReference type="PRINTS" id="PR00039">
    <property type="entry name" value="HTHLYSR"/>
</dbReference>
<evidence type="ECO:0000256" key="3">
    <source>
        <dbReference type="ARBA" id="ARBA00023125"/>
    </source>
</evidence>
<name>A0A0J8DGM0_CLOCY</name>
<evidence type="ECO:0000313" key="6">
    <source>
        <dbReference type="EMBL" id="KMT23333.1"/>
    </source>
</evidence>
<dbReference type="Pfam" id="PF00126">
    <property type="entry name" value="HTH_1"/>
    <property type="match status" value="1"/>
</dbReference>
<comment type="similarity">
    <text evidence="1">Belongs to the LysR transcriptional regulatory family.</text>
</comment>
<dbReference type="Proteomes" id="UP000036756">
    <property type="component" value="Unassembled WGS sequence"/>
</dbReference>
<evidence type="ECO:0000313" key="7">
    <source>
        <dbReference type="Proteomes" id="UP000036756"/>
    </source>
</evidence>
<dbReference type="SUPFAM" id="SSF53850">
    <property type="entry name" value="Periplasmic binding protein-like II"/>
    <property type="match status" value="1"/>
</dbReference>
<feature type="domain" description="HTH lysR-type" evidence="5">
    <location>
        <begin position="1"/>
        <end position="59"/>
    </location>
</feature>
<accession>A0A0J8DGM0</accession>
<evidence type="ECO:0000256" key="2">
    <source>
        <dbReference type="ARBA" id="ARBA00023015"/>
    </source>
</evidence>
<dbReference type="InterPro" id="IPR036390">
    <property type="entry name" value="WH_DNA-bd_sf"/>
</dbReference>
<dbReference type="AlphaFoldDB" id="A0A0J8DGM0"/>
<dbReference type="EMBL" id="LFVU01000001">
    <property type="protein sequence ID" value="KMT23333.1"/>
    <property type="molecule type" value="Genomic_DNA"/>
</dbReference>
<organism evidence="6 7">
    <name type="scientific">Clostridium cylindrosporum DSM 605</name>
    <dbReference type="NCBI Taxonomy" id="1121307"/>
    <lineage>
        <taxon>Bacteria</taxon>
        <taxon>Bacillati</taxon>
        <taxon>Bacillota</taxon>
        <taxon>Clostridia</taxon>
        <taxon>Eubacteriales</taxon>
        <taxon>Clostridiaceae</taxon>
        <taxon>Clostridium</taxon>
    </lineage>
</organism>
<dbReference type="OrthoDB" id="9785745at2"/>
<dbReference type="PROSITE" id="PS50931">
    <property type="entry name" value="HTH_LYSR"/>
    <property type="match status" value="1"/>
</dbReference>
<dbReference type="Pfam" id="PF03466">
    <property type="entry name" value="LysR_substrate"/>
    <property type="match status" value="1"/>
</dbReference>
<evidence type="ECO:0000256" key="4">
    <source>
        <dbReference type="ARBA" id="ARBA00023163"/>
    </source>
</evidence>
<gene>
    <name evidence="6" type="primary">cysL</name>
    <name evidence="6" type="ORF">CLCY_8c00700</name>
</gene>
<protein>
    <submittedName>
        <fullName evidence="6">HTH-type transcriptional regulator CysL</fullName>
    </submittedName>
</protein>
<dbReference type="STRING" id="1121307.CLCY_8c00700"/>
<keyword evidence="4" id="KW-0804">Transcription</keyword>
<dbReference type="RefSeq" id="WP_048569149.1">
    <property type="nucleotide sequence ID" value="NZ_LFVU01000001.1"/>
</dbReference>
<dbReference type="SUPFAM" id="SSF46785">
    <property type="entry name" value="Winged helix' DNA-binding domain"/>
    <property type="match status" value="1"/>
</dbReference>
<proteinExistence type="inferred from homology"/>
<dbReference type="InterPro" id="IPR000847">
    <property type="entry name" value="LysR_HTH_N"/>
</dbReference>
<dbReference type="GO" id="GO:0000976">
    <property type="term" value="F:transcription cis-regulatory region binding"/>
    <property type="evidence" value="ECO:0007669"/>
    <property type="project" value="TreeGrafter"/>
</dbReference>
<keyword evidence="7" id="KW-1185">Reference proteome</keyword>
<keyword evidence="3" id="KW-0238">DNA-binding</keyword>
<dbReference type="PANTHER" id="PTHR30126:SF39">
    <property type="entry name" value="HTH-TYPE TRANSCRIPTIONAL REGULATOR CYSL"/>
    <property type="match status" value="1"/>
</dbReference>
<dbReference type="GO" id="GO:0003700">
    <property type="term" value="F:DNA-binding transcription factor activity"/>
    <property type="evidence" value="ECO:0007669"/>
    <property type="project" value="InterPro"/>
</dbReference>
<dbReference type="PANTHER" id="PTHR30126">
    <property type="entry name" value="HTH-TYPE TRANSCRIPTIONAL REGULATOR"/>
    <property type="match status" value="1"/>
</dbReference>
<sequence length="294" mass="34088">MIEELKTFVAVVEYNNFTKAAEAINMSQPAVSQQIKSLERMYDTVLIQRSHREKKIIITPEGKILYKRAKEIISLLREVKYEMEGYKKEFQGIIRIGASYTIGEFFIPKFLGEFTKAYPKIEFDITIDNTRTICKKVSDMILDIGLVEGYFNCDEFIYDAFKEDILKLAVKKGYIDKGQVFKKKDFKDSVWISREEGSGTRQELETFFREEGIVPKKIMVFGSNYSIKEAVKHGLGVTLTSEAVLNEAIELDEVDIIRTSKEYKRKFHYILPKGKIHSRLSILLVKMLKELNVK</sequence>
<dbReference type="FunFam" id="1.10.10.10:FF:000001">
    <property type="entry name" value="LysR family transcriptional regulator"/>
    <property type="match status" value="1"/>
</dbReference>
<dbReference type="Gene3D" id="1.10.10.10">
    <property type="entry name" value="Winged helix-like DNA-binding domain superfamily/Winged helix DNA-binding domain"/>
    <property type="match status" value="1"/>
</dbReference>
<dbReference type="PATRIC" id="fig|1121307.3.peg.2524"/>